<dbReference type="InParanoid" id="K3WA93"/>
<accession>K3WA93</accession>
<evidence type="ECO:0000313" key="3">
    <source>
        <dbReference type="Proteomes" id="UP000019132"/>
    </source>
</evidence>
<dbReference type="AlphaFoldDB" id="K3WA93"/>
<reference evidence="3" key="2">
    <citation type="submission" date="2010-04" db="EMBL/GenBank/DDBJ databases">
        <authorList>
            <person name="Buell R."/>
            <person name="Hamilton J."/>
            <person name="Hostetler J."/>
        </authorList>
    </citation>
    <scope>NUCLEOTIDE SEQUENCE [LARGE SCALE GENOMIC DNA]</scope>
    <source>
        <strain evidence="3">DAOM:BR144</strain>
    </source>
</reference>
<dbReference type="HOGENOM" id="CLU_051106_0_0_1"/>
<keyword evidence="1" id="KW-0175">Coiled coil</keyword>
<reference evidence="2" key="3">
    <citation type="submission" date="2015-02" db="UniProtKB">
        <authorList>
            <consortium name="EnsemblProtists"/>
        </authorList>
    </citation>
    <scope>IDENTIFICATION</scope>
    <source>
        <strain evidence="2">DAOM BR144</strain>
    </source>
</reference>
<keyword evidence="3" id="KW-1185">Reference proteome</keyword>
<protein>
    <submittedName>
        <fullName evidence="2">Uncharacterized protein</fullName>
    </submittedName>
</protein>
<evidence type="ECO:0000313" key="2">
    <source>
        <dbReference type="EnsemblProtists" id="PYU1_T001884"/>
    </source>
</evidence>
<dbReference type="VEuPathDB" id="FungiDB:PYU1_G001882"/>
<sequence length="273" mass="31691">MRQAIGETLHRLHDDARARCAQEEHRREDENERTRSVAKVMQLDSKDYAKILVHAQNVTLQNEIASILDRIKALEQTYQLEKKRLASIHDKKARHERVQQEKKKRDDAVVPLRTRLTQLESSSRPRSSPSLHVGVHLIAAAEDFKLPAVDKQQKHGKLLGRKKSVPPNYREMMELIRKIQHERKSLLDPYMANLKKREALHFLFMRSLQLKERVEAADLIDTVENMHVRKREYGPAKALSDRFVKLPEVKRASLFASFAALQNCSMTVAETRL</sequence>
<evidence type="ECO:0000256" key="1">
    <source>
        <dbReference type="SAM" id="Coils"/>
    </source>
</evidence>
<proteinExistence type="predicted"/>
<reference evidence="3" key="1">
    <citation type="journal article" date="2010" name="Genome Biol.">
        <title>Genome sequence of the necrotrophic plant pathogen Pythium ultimum reveals original pathogenicity mechanisms and effector repertoire.</title>
        <authorList>
            <person name="Levesque C.A."/>
            <person name="Brouwer H."/>
            <person name="Cano L."/>
            <person name="Hamilton J.P."/>
            <person name="Holt C."/>
            <person name="Huitema E."/>
            <person name="Raffaele S."/>
            <person name="Robideau G.P."/>
            <person name="Thines M."/>
            <person name="Win J."/>
            <person name="Zerillo M.M."/>
            <person name="Beakes G.W."/>
            <person name="Boore J.L."/>
            <person name="Busam D."/>
            <person name="Dumas B."/>
            <person name="Ferriera S."/>
            <person name="Fuerstenberg S.I."/>
            <person name="Gachon C.M."/>
            <person name="Gaulin E."/>
            <person name="Govers F."/>
            <person name="Grenville-Briggs L."/>
            <person name="Horner N."/>
            <person name="Hostetler J."/>
            <person name="Jiang R.H."/>
            <person name="Johnson J."/>
            <person name="Krajaejun T."/>
            <person name="Lin H."/>
            <person name="Meijer H.J."/>
            <person name="Moore B."/>
            <person name="Morris P."/>
            <person name="Phuntmart V."/>
            <person name="Puiu D."/>
            <person name="Shetty J."/>
            <person name="Stajich J.E."/>
            <person name="Tripathy S."/>
            <person name="Wawra S."/>
            <person name="van West P."/>
            <person name="Whitty B.R."/>
            <person name="Coutinho P.M."/>
            <person name="Henrissat B."/>
            <person name="Martin F."/>
            <person name="Thomas P.D."/>
            <person name="Tyler B.M."/>
            <person name="De Vries R.P."/>
            <person name="Kamoun S."/>
            <person name="Yandell M."/>
            <person name="Tisserat N."/>
            <person name="Buell C.R."/>
        </authorList>
    </citation>
    <scope>NUCLEOTIDE SEQUENCE</scope>
    <source>
        <strain evidence="3">DAOM:BR144</strain>
    </source>
</reference>
<dbReference type="OMA" id="EEHRRED"/>
<organism evidence="2 3">
    <name type="scientific">Globisporangium ultimum (strain ATCC 200006 / CBS 805.95 / DAOM BR144)</name>
    <name type="common">Pythium ultimum</name>
    <dbReference type="NCBI Taxonomy" id="431595"/>
    <lineage>
        <taxon>Eukaryota</taxon>
        <taxon>Sar</taxon>
        <taxon>Stramenopiles</taxon>
        <taxon>Oomycota</taxon>
        <taxon>Peronosporomycetes</taxon>
        <taxon>Pythiales</taxon>
        <taxon>Pythiaceae</taxon>
        <taxon>Globisporangium</taxon>
    </lineage>
</organism>
<dbReference type="eggNOG" id="ENOG502SAGG">
    <property type="taxonomic scope" value="Eukaryota"/>
</dbReference>
<dbReference type="EnsemblProtists" id="PYU1_T001884">
    <property type="protein sequence ID" value="PYU1_T001884"/>
    <property type="gene ID" value="PYU1_G001882"/>
</dbReference>
<name>K3WA93_GLOUD</name>
<dbReference type="EMBL" id="GL376634">
    <property type="status" value="NOT_ANNOTATED_CDS"/>
    <property type="molecule type" value="Genomic_DNA"/>
</dbReference>
<feature type="coiled-coil region" evidence="1">
    <location>
        <begin position="57"/>
        <end position="91"/>
    </location>
</feature>
<dbReference type="Proteomes" id="UP000019132">
    <property type="component" value="Unassembled WGS sequence"/>
</dbReference>